<feature type="transmembrane region" description="Helical" evidence="1">
    <location>
        <begin position="24"/>
        <end position="47"/>
    </location>
</feature>
<keyword evidence="1" id="KW-1133">Transmembrane helix</keyword>
<comment type="caution">
    <text evidence="2">The sequence shown here is derived from an EMBL/GenBank/DDBJ whole genome shotgun (WGS) entry which is preliminary data.</text>
</comment>
<reference evidence="2 3" key="1">
    <citation type="submission" date="2020-02" db="EMBL/GenBank/DDBJ databases">
        <title>Albibacoteraceae fam. nov., the first described family within the subdivision 4 Verrucomicrobia.</title>
        <authorList>
            <person name="Xi F."/>
        </authorList>
    </citation>
    <scope>NUCLEOTIDE SEQUENCE [LARGE SCALE GENOMIC DNA]</scope>
    <source>
        <strain evidence="2 3">CK1056</strain>
    </source>
</reference>
<organism evidence="2 3">
    <name type="scientific">Oceanipulchritudo coccoides</name>
    <dbReference type="NCBI Taxonomy" id="2706888"/>
    <lineage>
        <taxon>Bacteria</taxon>
        <taxon>Pseudomonadati</taxon>
        <taxon>Verrucomicrobiota</taxon>
        <taxon>Opitutia</taxon>
        <taxon>Puniceicoccales</taxon>
        <taxon>Oceanipulchritudinaceae</taxon>
        <taxon>Oceanipulchritudo</taxon>
    </lineage>
</organism>
<dbReference type="InterPro" id="IPR036465">
    <property type="entry name" value="vWFA_dom_sf"/>
</dbReference>
<dbReference type="Gene3D" id="3.40.50.410">
    <property type="entry name" value="von Willebrand factor, type A domain"/>
    <property type="match status" value="1"/>
</dbReference>
<keyword evidence="1" id="KW-0472">Membrane</keyword>
<accession>A0A6B2M0J5</accession>
<evidence type="ECO:0000313" key="2">
    <source>
        <dbReference type="EMBL" id="NDV61912.1"/>
    </source>
</evidence>
<evidence type="ECO:0000256" key="1">
    <source>
        <dbReference type="SAM" id="Phobius"/>
    </source>
</evidence>
<proteinExistence type="predicted"/>
<dbReference type="AlphaFoldDB" id="A0A6B2M0J5"/>
<evidence type="ECO:0000313" key="3">
    <source>
        <dbReference type="Proteomes" id="UP000478417"/>
    </source>
</evidence>
<protein>
    <recommendedName>
        <fullName evidence="4">VWFA domain-containing protein</fullName>
    </recommendedName>
</protein>
<keyword evidence="1" id="KW-0812">Transmembrane</keyword>
<name>A0A6B2M0J5_9BACT</name>
<dbReference type="Proteomes" id="UP000478417">
    <property type="component" value="Unassembled WGS sequence"/>
</dbReference>
<keyword evidence="3" id="KW-1185">Reference proteome</keyword>
<evidence type="ECO:0008006" key="4">
    <source>
        <dbReference type="Google" id="ProtNLM"/>
    </source>
</evidence>
<dbReference type="EMBL" id="JAAGNX010000001">
    <property type="protein sequence ID" value="NDV61912.1"/>
    <property type="molecule type" value="Genomic_DNA"/>
</dbReference>
<dbReference type="SUPFAM" id="SSF53300">
    <property type="entry name" value="vWA-like"/>
    <property type="match status" value="1"/>
</dbReference>
<dbReference type="RefSeq" id="WP_163963259.1">
    <property type="nucleotide sequence ID" value="NZ_JAAGNX010000001.1"/>
</dbReference>
<sequence>MQADPDRRDVSATRSQRRAWRKGLLAGGLALAFQCVILGLAVLIGVLDPQPHKEATLKLPAGSATRHREQQRTTENQLAQLNRMQSEGLNTLMQPMLEATRPELAVASPDLAQSIGAMGAMLPMGSIFQGSLSAFTDGMDADSLPPPDPVSFLGESLSARRIVLLLDVSGSVKSKMERAGVSMEKLREEVHKFVDQLGPNHLFGIIQFTRKWQAFRDELVPATTKVREEAREWINSSFRTNGTSGHNWNGGFPNGIEAVMTQAFAMDPQLDELFLVSDCDFQRTPPGGGGQDVPWAQLRDLTKQLQQQSIGETRLRVLCFYPPEEALADLKAWVRETGNGTLRVF</sequence>
<gene>
    <name evidence="2" type="ORF">G0Q06_05570</name>
</gene>